<accession>A0AAN7A235</accession>
<keyword evidence="3" id="KW-1185">Reference proteome</keyword>
<reference evidence="2" key="1">
    <citation type="journal article" date="2023" name="Mol. Phylogenet. Evol.">
        <title>Genome-scale phylogeny and comparative genomics of the fungal order Sordariales.</title>
        <authorList>
            <person name="Hensen N."/>
            <person name="Bonometti L."/>
            <person name="Westerberg I."/>
            <person name="Brannstrom I.O."/>
            <person name="Guillou S."/>
            <person name="Cros-Aarteil S."/>
            <person name="Calhoun S."/>
            <person name="Haridas S."/>
            <person name="Kuo A."/>
            <person name="Mondo S."/>
            <person name="Pangilinan J."/>
            <person name="Riley R."/>
            <person name="LaButti K."/>
            <person name="Andreopoulos B."/>
            <person name="Lipzen A."/>
            <person name="Chen C."/>
            <person name="Yan M."/>
            <person name="Daum C."/>
            <person name="Ng V."/>
            <person name="Clum A."/>
            <person name="Steindorff A."/>
            <person name="Ohm R.A."/>
            <person name="Martin F."/>
            <person name="Silar P."/>
            <person name="Natvig D.O."/>
            <person name="Lalanne C."/>
            <person name="Gautier V."/>
            <person name="Ament-Velasquez S.L."/>
            <person name="Kruys A."/>
            <person name="Hutchinson M.I."/>
            <person name="Powell A.J."/>
            <person name="Barry K."/>
            <person name="Miller A.N."/>
            <person name="Grigoriev I.V."/>
            <person name="Debuchy R."/>
            <person name="Gladieux P."/>
            <person name="Hiltunen Thoren M."/>
            <person name="Johannesson H."/>
        </authorList>
    </citation>
    <scope>NUCLEOTIDE SEQUENCE</scope>
    <source>
        <strain evidence="2">CBS 892.96</strain>
    </source>
</reference>
<dbReference type="Proteomes" id="UP001302321">
    <property type="component" value="Unassembled WGS sequence"/>
</dbReference>
<protein>
    <submittedName>
        <fullName evidence="2">Uncharacterized protein</fullName>
    </submittedName>
</protein>
<name>A0AAN7A235_9PEZI</name>
<comment type="caution">
    <text evidence="2">The sequence shown here is derived from an EMBL/GenBank/DDBJ whole genome shotgun (WGS) entry which is preliminary data.</text>
</comment>
<proteinExistence type="predicted"/>
<gene>
    <name evidence="2" type="ORF">QBC36DRAFT_391522</name>
</gene>
<reference evidence="2" key="2">
    <citation type="submission" date="2023-05" db="EMBL/GenBank/DDBJ databases">
        <authorList>
            <consortium name="Lawrence Berkeley National Laboratory"/>
            <person name="Steindorff A."/>
            <person name="Hensen N."/>
            <person name="Bonometti L."/>
            <person name="Westerberg I."/>
            <person name="Brannstrom I.O."/>
            <person name="Guillou S."/>
            <person name="Cros-Aarteil S."/>
            <person name="Calhoun S."/>
            <person name="Haridas S."/>
            <person name="Kuo A."/>
            <person name="Mondo S."/>
            <person name="Pangilinan J."/>
            <person name="Riley R."/>
            <person name="Labutti K."/>
            <person name="Andreopoulos B."/>
            <person name="Lipzen A."/>
            <person name="Chen C."/>
            <person name="Yanf M."/>
            <person name="Daum C."/>
            <person name="Ng V."/>
            <person name="Clum A."/>
            <person name="Ohm R."/>
            <person name="Martin F."/>
            <person name="Silar P."/>
            <person name="Natvig D."/>
            <person name="Lalanne C."/>
            <person name="Gautier V."/>
            <person name="Ament-Velasquez S.L."/>
            <person name="Kruys A."/>
            <person name="Hutchinson M.I."/>
            <person name="Powell A.J."/>
            <person name="Barry K."/>
            <person name="Miller A.N."/>
            <person name="Grigoriev I.V."/>
            <person name="Debuchy R."/>
            <person name="Gladieux P."/>
            <person name="Thoren M.H."/>
            <person name="Johannesson H."/>
        </authorList>
    </citation>
    <scope>NUCLEOTIDE SEQUENCE</scope>
    <source>
        <strain evidence="2">CBS 892.96</strain>
    </source>
</reference>
<feature type="compositionally biased region" description="Basic residues" evidence="1">
    <location>
        <begin position="248"/>
        <end position="258"/>
    </location>
</feature>
<feature type="compositionally biased region" description="Basic and acidic residues" evidence="1">
    <location>
        <begin position="71"/>
        <end position="96"/>
    </location>
</feature>
<evidence type="ECO:0000313" key="3">
    <source>
        <dbReference type="Proteomes" id="UP001302321"/>
    </source>
</evidence>
<evidence type="ECO:0000256" key="1">
    <source>
        <dbReference type="SAM" id="MobiDB-lite"/>
    </source>
</evidence>
<dbReference type="AlphaFoldDB" id="A0AAN7A235"/>
<evidence type="ECO:0000313" key="2">
    <source>
        <dbReference type="EMBL" id="KAK4170634.1"/>
    </source>
</evidence>
<dbReference type="EMBL" id="MU866886">
    <property type="protein sequence ID" value="KAK4170634.1"/>
    <property type="molecule type" value="Genomic_DNA"/>
</dbReference>
<feature type="region of interest" description="Disordered" evidence="1">
    <location>
        <begin position="71"/>
        <end position="258"/>
    </location>
</feature>
<organism evidence="2 3">
    <name type="scientific">Triangularia setosa</name>
    <dbReference type="NCBI Taxonomy" id="2587417"/>
    <lineage>
        <taxon>Eukaryota</taxon>
        <taxon>Fungi</taxon>
        <taxon>Dikarya</taxon>
        <taxon>Ascomycota</taxon>
        <taxon>Pezizomycotina</taxon>
        <taxon>Sordariomycetes</taxon>
        <taxon>Sordariomycetidae</taxon>
        <taxon>Sordariales</taxon>
        <taxon>Podosporaceae</taxon>
        <taxon>Triangularia</taxon>
    </lineage>
</organism>
<sequence>MKDSPLDAAADMEFTPSEIDELETIELLESEQPEGFWIIEEGDIPPSFPGQMIYTMARIRKRENERAKRLEKARAERYEPLAVEREESLPEEHEAFTELQEDVSGPQRETACPPPQKRRRLRQRQPRDGLLPPPLRCSARIAGMKRPAEPLPSQTAPNKRPRGRVVMKTPAPAAQSATQETQRRKTRPVPARPPPKIETETRPNRRLGRRKQNELSTRSATKKTLARTFTLAGAGRGGAETTNMPATPRRRGRPRKNE</sequence>